<proteinExistence type="predicted"/>
<dbReference type="AlphaFoldDB" id="A0A0L8IFT5"/>
<dbReference type="EMBL" id="KQ415812">
    <property type="protein sequence ID" value="KOG00351.1"/>
    <property type="molecule type" value="Genomic_DNA"/>
</dbReference>
<accession>A0A0L8IFT5</accession>
<reference evidence="1" key="1">
    <citation type="submission" date="2015-07" db="EMBL/GenBank/DDBJ databases">
        <title>MeaNS - Measles Nucleotide Surveillance Program.</title>
        <authorList>
            <person name="Tran T."/>
            <person name="Druce J."/>
        </authorList>
    </citation>
    <scope>NUCLEOTIDE SEQUENCE</scope>
    <source>
        <strain evidence="1">UCB-OBI-ISO-001</strain>
        <tissue evidence="1">Gonad</tissue>
    </source>
</reference>
<organism evidence="1">
    <name type="scientific">Octopus bimaculoides</name>
    <name type="common">California two-spotted octopus</name>
    <dbReference type="NCBI Taxonomy" id="37653"/>
    <lineage>
        <taxon>Eukaryota</taxon>
        <taxon>Metazoa</taxon>
        <taxon>Spiralia</taxon>
        <taxon>Lophotrochozoa</taxon>
        <taxon>Mollusca</taxon>
        <taxon>Cephalopoda</taxon>
        <taxon>Coleoidea</taxon>
        <taxon>Octopodiformes</taxon>
        <taxon>Octopoda</taxon>
        <taxon>Incirrata</taxon>
        <taxon>Octopodidae</taxon>
        <taxon>Octopus</taxon>
    </lineage>
</organism>
<name>A0A0L8IFT5_OCTBM</name>
<gene>
    <name evidence="1" type="ORF">OCBIM_22005043mg</name>
</gene>
<evidence type="ECO:0000313" key="1">
    <source>
        <dbReference type="EMBL" id="KOG00351.1"/>
    </source>
</evidence>
<protein>
    <submittedName>
        <fullName evidence="1">Uncharacterized protein</fullName>
    </submittedName>
</protein>
<sequence length="52" mass="6163">MVRFAEEPWSRVFLTSSKCSYELMVQNVMKQNRSSDVIFCRLKTYTLLILTV</sequence>